<dbReference type="Gene3D" id="2.30.110.10">
    <property type="entry name" value="Electron Transport, Fmn-binding Protein, Chain A"/>
    <property type="match status" value="1"/>
</dbReference>
<dbReference type="PANTHER" id="PTHR35802">
    <property type="entry name" value="PROTEASE SYNTHASE AND SPORULATION PROTEIN PAI 2"/>
    <property type="match status" value="1"/>
</dbReference>
<organism evidence="1 2">
    <name type="scientific">Mycolicibacterium crocinum</name>
    <dbReference type="NCBI Taxonomy" id="388459"/>
    <lineage>
        <taxon>Bacteria</taxon>
        <taxon>Bacillati</taxon>
        <taxon>Actinomycetota</taxon>
        <taxon>Actinomycetes</taxon>
        <taxon>Mycobacteriales</taxon>
        <taxon>Mycobacteriaceae</taxon>
        <taxon>Mycolicibacterium</taxon>
    </lineage>
</organism>
<dbReference type="RefSeq" id="WP_225933658.1">
    <property type="nucleotide sequence ID" value="NZ_CP092362.2"/>
</dbReference>
<sequence>MTTAAREALTGMLIHPWDAALDTAEWQTWLASTDRFGVLAVNNIDSAQAPVLVPTHFTVAADELFIHLARPNPVWQHLEAATEVRVAVIGDYAYIPTYWRAKAGGPDEDGVPTSYYASVQFICRPTIVDDPQGKADILQAQLDDFQPEGRHAEVAVGEDPYGRMLPGIRGVRLAVQRVEAKFKYDDANPVEHRERVIGHLEERGRGLDAGVAVQQRRRLSEIGDWRARRGQS</sequence>
<accession>A0ABY3TT41</accession>
<proteinExistence type="predicted"/>
<evidence type="ECO:0000313" key="1">
    <source>
        <dbReference type="EMBL" id="ULN43461.1"/>
    </source>
</evidence>
<dbReference type="PANTHER" id="PTHR35802:SF1">
    <property type="entry name" value="PROTEASE SYNTHASE AND SPORULATION PROTEIN PAI 2"/>
    <property type="match status" value="1"/>
</dbReference>
<dbReference type="InterPro" id="IPR012349">
    <property type="entry name" value="Split_barrel_FMN-bd"/>
</dbReference>
<dbReference type="InterPro" id="IPR007396">
    <property type="entry name" value="TR_PAI2-type"/>
</dbReference>
<protein>
    <submittedName>
        <fullName evidence="1">FMN-binding negative transcriptional regulator</fullName>
    </submittedName>
</protein>
<evidence type="ECO:0000313" key="2">
    <source>
        <dbReference type="Proteomes" id="UP001055337"/>
    </source>
</evidence>
<dbReference type="Pfam" id="PF04299">
    <property type="entry name" value="FMN_bind_2"/>
    <property type="match status" value="1"/>
</dbReference>
<keyword evidence="2" id="KW-1185">Reference proteome</keyword>
<reference evidence="1" key="1">
    <citation type="submission" date="2022-08" db="EMBL/GenBank/DDBJ databases">
        <title>Whole genome sequencing of non-tuberculosis mycobacteria type-strains.</title>
        <authorList>
            <person name="Igarashi Y."/>
            <person name="Osugi A."/>
            <person name="Mitarai S."/>
        </authorList>
    </citation>
    <scope>NUCLEOTIDE SEQUENCE</scope>
    <source>
        <strain evidence="1">JCM 16369</strain>
    </source>
</reference>
<dbReference type="SUPFAM" id="SSF50475">
    <property type="entry name" value="FMN-binding split barrel"/>
    <property type="match status" value="1"/>
</dbReference>
<name>A0ABY3TT41_9MYCO</name>
<dbReference type="EMBL" id="CP092362">
    <property type="protein sequence ID" value="ULN43461.1"/>
    <property type="molecule type" value="Genomic_DNA"/>
</dbReference>
<dbReference type="Proteomes" id="UP001055337">
    <property type="component" value="Chromosome"/>
</dbReference>
<gene>
    <name evidence="1" type="ORF">MI149_10565</name>
</gene>